<keyword evidence="2" id="KW-1185">Reference proteome</keyword>
<reference evidence="2" key="1">
    <citation type="journal article" date="2019" name="Nat. Commun.">
        <title>The genome of broomcorn millet.</title>
        <authorList>
            <person name="Zou C."/>
            <person name="Miki D."/>
            <person name="Li D."/>
            <person name="Tang Q."/>
            <person name="Xiao L."/>
            <person name="Rajput S."/>
            <person name="Deng P."/>
            <person name="Jia W."/>
            <person name="Huang R."/>
            <person name="Zhang M."/>
            <person name="Sun Y."/>
            <person name="Hu J."/>
            <person name="Fu X."/>
            <person name="Schnable P.S."/>
            <person name="Li F."/>
            <person name="Zhang H."/>
            <person name="Feng B."/>
            <person name="Zhu X."/>
            <person name="Liu R."/>
            <person name="Schnable J.C."/>
            <person name="Zhu J.-K."/>
            <person name="Zhang H."/>
        </authorList>
    </citation>
    <scope>NUCLEOTIDE SEQUENCE [LARGE SCALE GENOMIC DNA]</scope>
</reference>
<dbReference type="AlphaFoldDB" id="A0A3L6Q1S6"/>
<proteinExistence type="predicted"/>
<evidence type="ECO:0000313" key="1">
    <source>
        <dbReference type="EMBL" id="RLM69925.1"/>
    </source>
</evidence>
<protein>
    <submittedName>
        <fullName evidence="1">Uncharacterized protein</fullName>
    </submittedName>
</protein>
<name>A0A3L6Q1S6_PANMI</name>
<dbReference type="EMBL" id="PQIB02000014">
    <property type="protein sequence ID" value="RLM69925.1"/>
    <property type="molecule type" value="Genomic_DNA"/>
</dbReference>
<organism evidence="1 2">
    <name type="scientific">Panicum miliaceum</name>
    <name type="common">Proso millet</name>
    <name type="synonym">Broomcorn millet</name>
    <dbReference type="NCBI Taxonomy" id="4540"/>
    <lineage>
        <taxon>Eukaryota</taxon>
        <taxon>Viridiplantae</taxon>
        <taxon>Streptophyta</taxon>
        <taxon>Embryophyta</taxon>
        <taxon>Tracheophyta</taxon>
        <taxon>Spermatophyta</taxon>
        <taxon>Magnoliopsida</taxon>
        <taxon>Liliopsida</taxon>
        <taxon>Poales</taxon>
        <taxon>Poaceae</taxon>
        <taxon>PACMAD clade</taxon>
        <taxon>Panicoideae</taxon>
        <taxon>Panicodae</taxon>
        <taxon>Paniceae</taxon>
        <taxon>Panicinae</taxon>
        <taxon>Panicum</taxon>
        <taxon>Panicum sect. Panicum</taxon>
    </lineage>
</organism>
<accession>A0A3L6Q1S6</accession>
<gene>
    <name evidence="1" type="ORF">C2845_PM17G05810</name>
</gene>
<comment type="caution">
    <text evidence="1">The sequence shown here is derived from an EMBL/GenBank/DDBJ whole genome shotgun (WGS) entry which is preliminary data.</text>
</comment>
<dbReference type="Proteomes" id="UP000275267">
    <property type="component" value="Unassembled WGS sequence"/>
</dbReference>
<evidence type="ECO:0000313" key="2">
    <source>
        <dbReference type="Proteomes" id="UP000275267"/>
    </source>
</evidence>
<sequence length="68" mass="7468">MHYLFSDQASTTTLYAARRAITAPLAPKLGGWAEYYLTWLLRLTSSEAGCHQLLDIAPTAHLAYKLGG</sequence>